<dbReference type="AlphaFoldDB" id="A0A0A9G8Y2"/>
<name>A0A0A9G8Y2_ARUDO</name>
<accession>A0A0A9G8Y2</accession>
<reference evidence="1" key="1">
    <citation type="submission" date="2014-09" db="EMBL/GenBank/DDBJ databases">
        <authorList>
            <person name="Magalhaes I.L.F."/>
            <person name="Oliveira U."/>
            <person name="Santos F.R."/>
            <person name="Vidigal T.H.D.A."/>
            <person name="Brescovit A.D."/>
            <person name="Santos A.J."/>
        </authorList>
    </citation>
    <scope>NUCLEOTIDE SEQUENCE</scope>
    <source>
        <tissue evidence="1">Shoot tissue taken approximately 20 cm above the soil surface</tissue>
    </source>
</reference>
<reference evidence="1" key="2">
    <citation type="journal article" date="2015" name="Data Brief">
        <title>Shoot transcriptome of the giant reed, Arundo donax.</title>
        <authorList>
            <person name="Barrero R.A."/>
            <person name="Guerrero F.D."/>
            <person name="Moolhuijzen P."/>
            <person name="Goolsby J.A."/>
            <person name="Tidwell J."/>
            <person name="Bellgard S.E."/>
            <person name="Bellgard M.I."/>
        </authorList>
    </citation>
    <scope>NUCLEOTIDE SEQUENCE</scope>
    <source>
        <tissue evidence="1">Shoot tissue taken approximately 20 cm above the soil surface</tissue>
    </source>
</reference>
<organism evidence="1">
    <name type="scientific">Arundo donax</name>
    <name type="common">Giant reed</name>
    <name type="synonym">Donax arundinaceus</name>
    <dbReference type="NCBI Taxonomy" id="35708"/>
    <lineage>
        <taxon>Eukaryota</taxon>
        <taxon>Viridiplantae</taxon>
        <taxon>Streptophyta</taxon>
        <taxon>Embryophyta</taxon>
        <taxon>Tracheophyta</taxon>
        <taxon>Spermatophyta</taxon>
        <taxon>Magnoliopsida</taxon>
        <taxon>Liliopsida</taxon>
        <taxon>Poales</taxon>
        <taxon>Poaceae</taxon>
        <taxon>PACMAD clade</taxon>
        <taxon>Arundinoideae</taxon>
        <taxon>Arundineae</taxon>
        <taxon>Arundo</taxon>
    </lineage>
</organism>
<sequence length="68" mass="7884">MFGTFWGKKNIRPCPAPFHFLIFRPVILTLLTFSALKVTATRACNFTCMNLRIEKRVKERYSAFGTPE</sequence>
<protein>
    <submittedName>
        <fullName evidence="1">Uncharacterized protein</fullName>
    </submittedName>
</protein>
<evidence type="ECO:0000313" key="1">
    <source>
        <dbReference type="EMBL" id="JAE17103.1"/>
    </source>
</evidence>
<proteinExistence type="predicted"/>
<dbReference type="EMBL" id="GBRH01180793">
    <property type="protein sequence ID" value="JAE17103.1"/>
    <property type="molecule type" value="Transcribed_RNA"/>
</dbReference>